<gene>
    <name evidence="2" type="ORF">CFBP5473_08205</name>
    <name evidence="3" type="ORF">J5285_11495</name>
</gene>
<evidence type="ECO:0000313" key="3">
    <source>
        <dbReference type="EMBL" id="QYA06654.1"/>
    </source>
</evidence>
<dbReference type="Proteomes" id="UP000826513">
    <property type="component" value="Chromosome 1"/>
</dbReference>
<dbReference type="EMBL" id="CP039691">
    <property type="protein sequence ID" value="QCI97898.1"/>
    <property type="molecule type" value="Genomic_DNA"/>
</dbReference>
<dbReference type="Pfam" id="PF02643">
    <property type="entry name" value="DUF192"/>
    <property type="match status" value="1"/>
</dbReference>
<evidence type="ECO:0000313" key="4">
    <source>
        <dbReference type="Proteomes" id="UP000298545"/>
    </source>
</evidence>
<dbReference type="Proteomes" id="UP000298545">
    <property type="component" value="Chromosome circular"/>
</dbReference>
<dbReference type="STRING" id="1367849.GCA_000518585_00242"/>
<dbReference type="EMBL" id="CP072167">
    <property type="protein sequence ID" value="QYA06654.1"/>
    <property type="molecule type" value="Genomic_DNA"/>
</dbReference>
<keyword evidence="5" id="KW-1185">Reference proteome</keyword>
<protein>
    <submittedName>
        <fullName evidence="2">DUF192 domain-containing protein</fullName>
    </submittedName>
</protein>
<dbReference type="AlphaFoldDB" id="A0A4D7DP02"/>
<dbReference type="PANTHER" id="PTHR37953">
    <property type="entry name" value="UPF0127 PROTEIN MJ1496"/>
    <property type="match status" value="1"/>
</dbReference>
<reference evidence="3 5" key="2">
    <citation type="submission" date="2021-03" db="EMBL/GenBank/DDBJ databases">
        <title>Rapid diversification of plasmids in a genus of pathogenic and nitrogen fixing bacteria.</title>
        <authorList>
            <person name="Weisberg A.J."/>
            <person name="Miller M."/>
            <person name="Ream W."/>
            <person name="Grunwald N.J."/>
            <person name="Chang J.H."/>
        </authorList>
    </citation>
    <scope>NUCLEOTIDE SEQUENCE [LARGE SCALE GENOMIC DNA]</scope>
    <source>
        <strain evidence="3 5">AF3.44</strain>
    </source>
</reference>
<organism evidence="2 4">
    <name type="scientific">Agrobacterium larrymoorei</name>
    <dbReference type="NCBI Taxonomy" id="160699"/>
    <lineage>
        <taxon>Bacteria</taxon>
        <taxon>Pseudomonadati</taxon>
        <taxon>Pseudomonadota</taxon>
        <taxon>Alphaproteobacteria</taxon>
        <taxon>Hyphomicrobiales</taxon>
        <taxon>Rhizobiaceae</taxon>
        <taxon>Rhizobium/Agrobacterium group</taxon>
        <taxon>Agrobacterium</taxon>
    </lineage>
</organism>
<evidence type="ECO:0000313" key="2">
    <source>
        <dbReference type="EMBL" id="QCI97898.1"/>
    </source>
</evidence>
<dbReference type="OrthoDB" id="9808290at2"/>
<reference evidence="2 4" key="1">
    <citation type="submission" date="2019-04" db="EMBL/GenBank/DDBJ databases">
        <title>Complete genome sequence of Agrobacterium larrymoorei CFBP5473.</title>
        <authorList>
            <person name="Haryono M."/>
            <person name="Chou L."/>
            <person name="Lin Y.-C."/>
            <person name="Lai E.-M."/>
            <person name="Kuo C.-H."/>
        </authorList>
    </citation>
    <scope>NUCLEOTIDE SEQUENCE [LARGE SCALE GENOMIC DNA]</scope>
    <source>
        <strain evidence="2 4">CFBP5473</strain>
    </source>
</reference>
<sequence>MNGFRFSILTSAFLALLFFVASPMSSLAQETFSTEKLEIVTASGATHSFTVELANTDGQRQQGLMFRKSMAADQGMIFDFGMDRDVAMWMKNTFIPLDMLFISKAGKITHISPNAVPHSEAIISSRGPVRFVLELNASTAKKLGIAAGDTVKSQQIEKAR</sequence>
<dbReference type="KEGG" id="alf:CFBP5473_08205"/>
<name>A0A4D7DP02_9HYPH</name>
<dbReference type="PANTHER" id="PTHR37953:SF1">
    <property type="entry name" value="UPF0127 PROTEIN MJ1496"/>
    <property type="match status" value="1"/>
</dbReference>
<feature type="signal peptide" evidence="1">
    <location>
        <begin position="1"/>
        <end position="28"/>
    </location>
</feature>
<accession>A0A4D7DP02</accession>
<dbReference type="RefSeq" id="WP_027673157.1">
    <property type="nucleotide sequence ID" value="NZ_CP039691.1"/>
</dbReference>
<dbReference type="Gene3D" id="2.60.120.1140">
    <property type="entry name" value="Protein of unknown function DUF192"/>
    <property type="match status" value="1"/>
</dbReference>
<evidence type="ECO:0000256" key="1">
    <source>
        <dbReference type="SAM" id="SignalP"/>
    </source>
</evidence>
<keyword evidence="1" id="KW-0732">Signal</keyword>
<evidence type="ECO:0000313" key="5">
    <source>
        <dbReference type="Proteomes" id="UP000826513"/>
    </source>
</evidence>
<feature type="chain" id="PRO_5044606264" evidence="1">
    <location>
        <begin position="29"/>
        <end position="160"/>
    </location>
</feature>
<dbReference type="InterPro" id="IPR038695">
    <property type="entry name" value="Saro_0823-like_sf"/>
</dbReference>
<dbReference type="InterPro" id="IPR003795">
    <property type="entry name" value="DUF192"/>
</dbReference>
<proteinExistence type="predicted"/>